<dbReference type="InterPro" id="IPR012341">
    <property type="entry name" value="6hp_glycosidase-like_sf"/>
</dbReference>
<protein>
    <submittedName>
        <fullName evidence="3">Amylo-alpha-1,6-glucosidase</fullName>
    </submittedName>
</protein>
<dbReference type="Pfam" id="PF22422">
    <property type="entry name" value="MGH1-like_GH"/>
    <property type="match status" value="1"/>
</dbReference>
<dbReference type="EMBL" id="JAAKZI010000033">
    <property type="protein sequence ID" value="NGN84924.1"/>
    <property type="molecule type" value="Genomic_DNA"/>
</dbReference>
<evidence type="ECO:0000313" key="3">
    <source>
        <dbReference type="EMBL" id="NGN84924.1"/>
    </source>
</evidence>
<dbReference type="RefSeq" id="WP_165183151.1">
    <property type="nucleotide sequence ID" value="NZ_JAAKZI010000033.1"/>
</dbReference>
<dbReference type="Pfam" id="PF14742">
    <property type="entry name" value="GDE_N_bis"/>
    <property type="match status" value="1"/>
</dbReference>
<feature type="domain" description="Mannosylglycerate hydrolase MGH1-like glycoside hydrolase" evidence="2">
    <location>
        <begin position="340"/>
        <end position="580"/>
    </location>
</feature>
<feature type="domain" description="Putative glycogen debranching enzyme N-terminal" evidence="1">
    <location>
        <begin position="17"/>
        <end position="193"/>
    </location>
</feature>
<evidence type="ECO:0000259" key="2">
    <source>
        <dbReference type="Pfam" id="PF22422"/>
    </source>
</evidence>
<sequence length="676" mass="71600">MISPQPLLHDLAVLAVAPLQAWSGSDGQLRRHGAQGIYCADTRVVDEAVLTVNGEEPEFIGESAAQGSEACFVGLVRSLDPGNADPLVTVTRRRIIQAGRITEDILIASDQQEPAAVAVELRLGIDFSPMMSVKSGAPRHPATPHRDGGHWVAQTGQVTASIGAPGASAETYDGGITFRWDVTIPPRGEARLAWWVEADDAKAPFMSGGVPAPAPLLVTAQDPRLASLVARAQADLQGLRMSPVDAPGEVFLAAGAPWFFTLFGRDSLIAARMLLPVDPALAAGTLRTLAARQCTVHDPETAGQPGKILHEVRRGELRLPANSHNGELRLPPVYYGTVDATPLWISLLHDAWKWGMPDGDVQPLLGNLEAALGWLRDWADADGDGFLEYLDTTGHGLANQGWKDSGDSIRWQDGTQAVGPIALAEVQGYAYRAALDGAELLEAFGRPGAEEWRAYAAALAANFRASFWCRDELGPYPALALDADKRAVDGVASNMGHLLGSGILSPEESDVVAARLMQPGMFSGFGIRTLDSSNGGYWPLRYHCGTVWTHDSAIILEGLARTGHLTDAARIASGLVDAAASFDYRLPELFSGHSPEAGGPLPYPSSCRPQAWAAASAVPILLAALRLEPQGPGRLPVAAGKVPTPFGPFSVSGLWAGGVQFTVDVDSRGKAEISPM</sequence>
<dbReference type="InterPro" id="IPR008928">
    <property type="entry name" value="6-hairpin_glycosidase_sf"/>
</dbReference>
<organism evidence="3 4">
    <name type="scientific">Arthrobacter silviterrae</name>
    <dbReference type="NCBI Taxonomy" id="2026658"/>
    <lineage>
        <taxon>Bacteria</taxon>
        <taxon>Bacillati</taxon>
        <taxon>Actinomycetota</taxon>
        <taxon>Actinomycetes</taxon>
        <taxon>Micrococcales</taxon>
        <taxon>Micrococcaceae</taxon>
        <taxon>Arthrobacter</taxon>
    </lineage>
</organism>
<dbReference type="InterPro" id="IPR032856">
    <property type="entry name" value="GDE_N_bis"/>
</dbReference>
<evidence type="ECO:0000313" key="4">
    <source>
        <dbReference type="Proteomes" id="UP000479226"/>
    </source>
</evidence>
<dbReference type="SUPFAM" id="SSF48208">
    <property type="entry name" value="Six-hairpin glycosidases"/>
    <property type="match status" value="1"/>
</dbReference>
<dbReference type="InterPro" id="IPR054491">
    <property type="entry name" value="MGH1-like_GH"/>
</dbReference>
<keyword evidence="4" id="KW-1185">Reference proteome</keyword>
<dbReference type="Gene3D" id="1.50.10.10">
    <property type="match status" value="1"/>
</dbReference>
<dbReference type="Proteomes" id="UP000479226">
    <property type="component" value="Unassembled WGS sequence"/>
</dbReference>
<proteinExistence type="predicted"/>
<accession>A0ABX0DHS2</accession>
<name>A0ABX0DHS2_9MICC</name>
<reference evidence="3 4" key="1">
    <citation type="submission" date="2020-02" db="EMBL/GenBank/DDBJ databases">
        <title>Genome sequence of the type strain DSM 27180 of Arthrobacter silviterrae.</title>
        <authorList>
            <person name="Gao J."/>
            <person name="Sun J."/>
        </authorList>
    </citation>
    <scope>NUCLEOTIDE SEQUENCE [LARGE SCALE GENOMIC DNA]</scope>
    <source>
        <strain evidence="3 4">DSM 27180</strain>
    </source>
</reference>
<gene>
    <name evidence="3" type="ORF">G6N77_15895</name>
</gene>
<comment type="caution">
    <text evidence="3">The sequence shown here is derived from an EMBL/GenBank/DDBJ whole genome shotgun (WGS) entry which is preliminary data.</text>
</comment>
<evidence type="ECO:0000259" key="1">
    <source>
        <dbReference type="Pfam" id="PF14742"/>
    </source>
</evidence>